<name>A0ABZ2X7K1_9HYPO</name>
<dbReference type="InterPro" id="IPR016461">
    <property type="entry name" value="COMT-like"/>
</dbReference>
<evidence type="ECO:0000256" key="1">
    <source>
        <dbReference type="ARBA" id="ARBA00022603"/>
    </source>
</evidence>
<evidence type="ECO:0000313" key="6">
    <source>
        <dbReference type="Proteomes" id="UP001489902"/>
    </source>
</evidence>
<feature type="domain" description="O-methyltransferase C-terminal" evidence="4">
    <location>
        <begin position="108"/>
        <end position="256"/>
    </location>
</feature>
<evidence type="ECO:0000259" key="4">
    <source>
        <dbReference type="Pfam" id="PF00891"/>
    </source>
</evidence>
<dbReference type="EMBL" id="CP151265">
    <property type="protein sequence ID" value="WZH48681.1"/>
    <property type="molecule type" value="Genomic_DNA"/>
</dbReference>
<keyword evidence="3" id="KW-0949">S-adenosyl-L-methionine</keyword>
<sequence>MGVCCYAQPQHVLQLDKSAEQKVIAAASAIIQELENPGEQLARIGWGEPTQTTTLRTLFDLGILQKLGEEPQGSEQLAAGTKADPVLNEFYPYAERLTEQKSEDDSTPWLVDVGGGLGHELLSLAFEETARSGKLVLQDLPAVIEEAKSSGNLPKTIEAVPHDFFKPQPVEYKGAQDYFMRLILHDWPDAKCATILSHLRDAMVKDRSRLLINETVLRDVGAPWQQTSLDWTMMGMLVNRERTESQWHKLLADAGLKITGIYHKGPESVIEAMLVGMRKLGMWLVLVAYTFVSRSDQNLGI</sequence>
<evidence type="ECO:0000256" key="3">
    <source>
        <dbReference type="ARBA" id="ARBA00022691"/>
    </source>
</evidence>
<reference evidence="5 6" key="1">
    <citation type="submission" date="2024-04" db="EMBL/GenBank/DDBJ databases">
        <title>Complete genome sequence of Fusarium acuminatum.</title>
        <authorList>
            <person name="Lan B."/>
        </authorList>
    </citation>
    <scope>NUCLEOTIDE SEQUENCE [LARGE SCALE GENOMIC DNA]</scope>
    <source>
        <strain evidence="5">1A</strain>
    </source>
</reference>
<keyword evidence="6" id="KW-1185">Reference proteome</keyword>
<dbReference type="Pfam" id="PF00891">
    <property type="entry name" value="Methyltransf_2"/>
    <property type="match status" value="1"/>
</dbReference>
<evidence type="ECO:0000256" key="2">
    <source>
        <dbReference type="ARBA" id="ARBA00022679"/>
    </source>
</evidence>
<dbReference type="GO" id="GO:0008168">
    <property type="term" value="F:methyltransferase activity"/>
    <property type="evidence" value="ECO:0007669"/>
    <property type="project" value="UniProtKB-KW"/>
</dbReference>
<protein>
    <submittedName>
        <fullName evidence="5">S-adenosyl-L-methionine-dependent methyltransferase</fullName>
    </submittedName>
</protein>
<dbReference type="InterPro" id="IPR029063">
    <property type="entry name" value="SAM-dependent_MTases_sf"/>
</dbReference>
<dbReference type="PANTHER" id="PTHR43712:SF17">
    <property type="entry name" value="O-METHYLTRANSFERASE"/>
    <property type="match status" value="1"/>
</dbReference>
<proteinExistence type="predicted"/>
<evidence type="ECO:0000313" key="5">
    <source>
        <dbReference type="EMBL" id="WZH48681.1"/>
    </source>
</evidence>
<dbReference type="Proteomes" id="UP001489902">
    <property type="component" value="Chromosome 6"/>
</dbReference>
<dbReference type="PROSITE" id="PS51683">
    <property type="entry name" value="SAM_OMT_II"/>
    <property type="match status" value="1"/>
</dbReference>
<dbReference type="SUPFAM" id="SSF53335">
    <property type="entry name" value="S-adenosyl-L-methionine-dependent methyltransferases"/>
    <property type="match status" value="1"/>
</dbReference>
<organism evidence="5 6">
    <name type="scientific">Fusarium acuminatum</name>
    <dbReference type="NCBI Taxonomy" id="5515"/>
    <lineage>
        <taxon>Eukaryota</taxon>
        <taxon>Fungi</taxon>
        <taxon>Dikarya</taxon>
        <taxon>Ascomycota</taxon>
        <taxon>Pezizomycotina</taxon>
        <taxon>Sordariomycetes</taxon>
        <taxon>Hypocreomycetidae</taxon>
        <taxon>Hypocreales</taxon>
        <taxon>Nectriaceae</taxon>
        <taxon>Fusarium</taxon>
        <taxon>Fusarium tricinctum species complex</taxon>
    </lineage>
</organism>
<dbReference type="PANTHER" id="PTHR43712">
    <property type="entry name" value="PUTATIVE (AFU_ORTHOLOGUE AFUA_4G14580)-RELATED"/>
    <property type="match status" value="1"/>
</dbReference>
<dbReference type="GO" id="GO:0032259">
    <property type="term" value="P:methylation"/>
    <property type="evidence" value="ECO:0007669"/>
    <property type="project" value="UniProtKB-KW"/>
</dbReference>
<keyword evidence="1 5" id="KW-0489">Methyltransferase</keyword>
<gene>
    <name evidence="5" type="ORF">QYS62_009862</name>
</gene>
<keyword evidence="2" id="KW-0808">Transferase</keyword>
<dbReference type="InterPro" id="IPR001077">
    <property type="entry name" value="COMT_C"/>
</dbReference>
<dbReference type="Gene3D" id="3.40.50.150">
    <property type="entry name" value="Vaccinia Virus protein VP39"/>
    <property type="match status" value="1"/>
</dbReference>
<accession>A0ABZ2X7K1</accession>